<comment type="caution">
    <text evidence="9">The sequence shown here is derived from an EMBL/GenBank/DDBJ whole genome shotgun (WGS) entry which is preliminary data.</text>
</comment>
<dbReference type="RefSeq" id="WP_075105648.1">
    <property type="nucleotide sequence ID" value="NZ_MSJM01000013.1"/>
</dbReference>
<organism evidence="9 10">
    <name type="scientific">Streptococcus cuniculi</name>
    <dbReference type="NCBI Taxonomy" id="1432788"/>
    <lineage>
        <taxon>Bacteria</taxon>
        <taxon>Bacillati</taxon>
        <taxon>Bacillota</taxon>
        <taxon>Bacilli</taxon>
        <taxon>Lactobacillales</taxon>
        <taxon>Streptococcaceae</taxon>
        <taxon>Streptococcus</taxon>
    </lineage>
</organism>
<protein>
    <recommendedName>
        <fullName evidence="8">ABC-2 type transporter transmembrane domain-containing protein</fullName>
    </recommendedName>
</protein>
<proteinExistence type="predicted"/>
<evidence type="ECO:0000256" key="6">
    <source>
        <dbReference type="SAM" id="Coils"/>
    </source>
</evidence>
<feature type="transmembrane region" description="Helical" evidence="7">
    <location>
        <begin position="220"/>
        <end position="244"/>
    </location>
</feature>
<reference evidence="10" key="1">
    <citation type="submission" date="2016-12" db="EMBL/GenBank/DDBJ databases">
        <authorList>
            <person name="Gulvik C.A."/>
        </authorList>
    </citation>
    <scope>NUCLEOTIDE SEQUENCE [LARGE SCALE GENOMIC DNA]</scope>
    <source>
        <strain evidence="10">NED12-00049-6B</strain>
    </source>
</reference>
<name>A0A1Q8E590_9STRE</name>
<keyword evidence="10" id="KW-1185">Reference proteome</keyword>
<evidence type="ECO:0000259" key="8">
    <source>
        <dbReference type="Pfam" id="PF12698"/>
    </source>
</evidence>
<feature type="domain" description="ABC-2 type transporter transmembrane" evidence="8">
    <location>
        <begin position="19"/>
        <end position="374"/>
    </location>
</feature>
<dbReference type="PANTHER" id="PTHR30294">
    <property type="entry name" value="MEMBRANE COMPONENT OF ABC TRANSPORTER YHHJ-RELATED"/>
    <property type="match status" value="1"/>
</dbReference>
<comment type="subcellular location">
    <subcellularLocation>
        <location evidence="1">Cell membrane</location>
        <topology evidence="1">Multi-pass membrane protein</topology>
    </subcellularLocation>
</comment>
<feature type="transmembrane region" description="Helical" evidence="7">
    <location>
        <begin position="306"/>
        <end position="322"/>
    </location>
</feature>
<dbReference type="InterPro" id="IPR013525">
    <property type="entry name" value="ABC2_TM"/>
</dbReference>
<evidence type="ECO:0000256" key="2">
    <source>
        <dbReference type="ARBA" id="ARBA00022475"/>
    </source>
</evidence>
<sequence length="403" mass="45455">MKQMSIVMKETYFRHVKSWSFLFMVLSPFLFLGFSAGMGVIVGMSQFSSDPVPVVSASPEIKQVLEEDKYNFDYKDQNAAQKAVDEGDIDGYLILDVKEHQVYAAYHGKESMDRFAKEDVLARLKSLQADLNREEAQLTEDQEKILSQEIIYDEVIKKDTELLQTIQSGLVFILSFALYMLLMVYSTTTAQDIANEKGTKIMEVIFSSVRASNYFYGRMLGIMAVVLTHILIYVVGFLLAYLVAGRIPLVQMFLDQHQEMIALLFQPSTVYTVFFMLLGLIFYIVLSAACGALVTRVEDVNKAVQPIVLLVVVAMMMSVTLGVKGENILLTIGSYIPFFSPFFMPIRLIHEEASNLEGLLSLFILLGTTAGSIWYIGKIYSSLILQTDDLGLWKSLQRVLKEK</sequence>
<dbReference type="Proteomes" id="UP000186890">
    <property type="component" value="Unassembled WGS sequence"/>
</dbReference>
<keyword evidence="6" id="KW-0175">Coiled coil</keyword>
<feature type="transmembrane region" description="Helical" evidence="7">
    <location>
        <begin position="270"/>
        <end position="294"/>
    </location>
</feature>
<dbReference type="Pfam" id="PF12698">
    <property type="entry name" value="ABC2_membrane_3"/>
    <property type="match status" value="1"/>
</dbReference>
<dbReference type="PANTHER" id="PTHR30294:SF29">
    <property type="entry name" value="MULTIDRUG ABC TRANSPORTER PERMEASE YBHS-RELATED"/>
    <property type="match status" value="1"/>
</dbReference>
<evidence type="ECO:0000313" key="9">
    <source>
        <dbReference type="EMBL" id="OLF46949.1"/>
    </source>
</evidence>
<feature type="transmembrane region" description="Helical" evidence="7">
    <location>
        <begin position="166"/>
        <end position="185"/>
    </location>
</feature>
<evidence type="ECO:0000256" key="7">
    <source>
        <dbReference type="SAM" id="Phobius"/>
    </source>
</evidence>
<feature type="transmembrane region" description="Helical" evidence="7">
    <location>
        <begin position="328"/>
        <end position="346"/>
    </location>
</feature>
<dbReference type="EMBL" id="MSJM01000013">
    <property type="protein sequence ID" value="OLF46949.1"/>
    <property type="molecule type" value="Genomic_DNA"/>
</dbReference>
<keyword evidence="3 7" id="KW-0812">Transmembrane</keyword>
<dbReference type="GO" id="GO:0140359">
    <property type="term" value="F:ABC-type transporter activity"/>
    <property type="evidence" value="ECO:0007669"/>
    <property type="project" value="InterPro"/>
</dbReference>
<keyword evidence="2" id="KW-1003">Cell membrane</keyword>
<feature type="coiled-coil region" evidence="6">
    <location>
        <begin position="117"/>
        <end position="144"/>
    </location>
</feature>
<dbReference type="GO" id="GO:0005886">
    <property type="term" value="C:plasma membrane"/>
    <property type="evidence" value="ECO:0007669"/>
    <property type="project" value="UniProtKB-SubCell"/>
</dbReference>
<accession>A0A1Q8E590</accession>
<evidence type="ECO:0000313" key="10">
    <source>
        <dbReference type="Proteomes" id="UP000186890"/>
    </source>
</evidence>
<evidence type="ECO:0000256" key="5">
    <source>
        <dbReference type="ARBA" id="ARBA00023136"/>
    </source>
</evidence>
<evidence type="ECO:0000256" key="3">
    <source>
        <dbReference type="ARBA" id="ARBA00022692"/>
    </source>
</evidence>
<dbReference type="InterPro" id="IPR051449">
    <property type="entry name" value="ABC-2_transporter_component"/>
</dbReference>
<evidence type="ECO:0000256" key="4">
    <source>
        <dbReference type="ARBA" id="ARBA00022989"/>
    </source>
</evidence>
<evidence type="ECO:0000256" key="1">
    <source>
        <dbReference type="ARBA" id="ARBA00004651"/>
    </source>
</evidence>
<gene>
    <name evidence="9" type="ORF">BU202_10155</name>
</gene>
<feature type="transmembrane region" description="Helical" evidence="7">
    <location>
        <begin position="21"/>
        <end position="44"/>
    </location>
</feature>
<keyword evidence="5 7" id="KW-0472">Membrane</keyword>
<dbReference type="AlphaFoldDB" id="A0A1Q8E590"/>
<feature type="transmembrane region" description="Helical" evidence="7">
    <location>
        <begin position="358"/>
        <end position="377"/>
    </location>
</feature>
<dbReference type="OrthoDB" id="9768837at2"/>
<keyword evidence="4 7" id="KW-1133">Transmembrane helix</keyword>